<evidence type="ECO:0000313" key="3">
    <source>
        <dbReference type="Proteomes" id="UP000198705"/>
    </source>
</evidence>
<dbReference type="EMBL" id="FOVN01000001">
    <property type="protein sequence ID" value="SFN41466.1"/>
    <property type="molecule type" value="Genomic_DNA"/>
</dbReference>
<gene>
    <name evidence="2" type="ORF">SAMN04487989_101287</name>
</gene>
<organism evidence="2 3">
    <name type="scientific">Bizionia echini</name>
    <dbReference type="NCBI Taxonomy" id="649333"/>
    <lineage>
        <taxon>Bacteria</taxon>
        <taxon>Pseudomonadati</taxon>
        <taxon>Bacteroidota</taxon>
        <taxon>Flavobacteriia</taxon>
        <taxon>Flavobacteriales</taxon>
        <taxon>Flavobacteriaceae</taxon>
        <taxon>Bizionia</taxon>
    </lineage>
</organism>
<evidence type="ECO:0000313" key="2">
    <source>
        <dbReference type="EMBL" id="SFN41466.1"/>
    </source>
</evidence>
<dbReference type="STRING" id="649333.SAMN04487989_101287"/>
<dbReference type="Proteomes" id="UP000198705">
    <property type="component" value="Unassembled WGS sequence"/>
</dbReference>
<feature type="domain" description="DUF7793" evidence="1">
    <location>
        <begin position="14"/>
        <end position="128"/>
    </location>
</feature>
<dbReference type="AlphaFoldDB" id="A0A1I4YTW8"/>
<evidence type="ECO:0000259" key="1">
    <source>
        <dbReference type="Pfam" id="PF25056"/>
    </source>
</evidence>
<reference evidence="3" key="1">
    <citation type="submission" date="2016-10" db="EMBL/GenBank/DDBJ databases">
        <authorList>
            <person name="Varghese N."/>
            <person name="Submissions S."/>
        </authorList>
    </citation>
    <scope>NUCLEOTIDE SEQUENCE [LARGE SCALE GENOMIC DNA]</scope>
    <source>
        <strain evidence="3">DSM 23925</strain>
    </source>
</reference>
<dbReference type="RefSeq" id="WP_092205865.1">
    <property type="nucleotide sequence ID" value="NZ_FOVN01000001.1"/>
</dbReference>
<protein>
    <recommendedName>
        <fullName evidence="1">DUF7793 domain-containing protein</fullName>
    </recommendedName>
</protein>
<dbReference type="Pfam" id="PF25056">
    <property type="entry name" value="DUF7793"/>
    <property type="match status" value="1"/>
</dbReference>
<name>A0A1I4YTW8_9FLAO</name>
<dbReference type="InterPro" id="IPR056695">
    <property type="entry name" value="DUF7793"/>
</dbReference>
<dbReference type="OrthoDB" id="1433063at2"/>
<sequence length="135" mass="15382">MTMPILDQSEKVIFWIENDILFCQFNQSDCFLTEDSAEAYLLKIEKLTAGKPMPLLIDIRNFIGNFSPIAAKFFADSLIVKKFVITQAFVINTLHSKLLIGSYKRLFAQDALVQVFADTETALAFCEESKRNFNV</sequence>
<keyword evidence="3" id="KW-1185">Reference proteome</keyword>
<accession>A0A1I4YTW8</accession>
<proteinExistence type="predicted"/>